<keyword evidence="2" id="KW-0479">Metal-binding</keyword>
<dbReference type="PANTHER" id="PTHR11575">
    <property type="entry name" value="5'-NUCLEOTIDASE-RELATED"/>
    <property type="match status" value="1"/>
</dbReference>
<dbReference type="OrthoDB" id="10252235at2759"/>
<dbReference type="Gene3D" id="3.60.21.10">
    <property type="match status" value="1"/>
</dbReference>
<sequence>MRFFTTASPGSGRMSRRRLQGVLSAVLCLTIVATTAAAFVLPESTRRDVAPVVANDGWLNLTVIHTNDVHSRVDPANEFGVSCNDQDRASGHCYGGTARHKTVIERLRKANQHSLLLDGGDEGTLFYTYYKGNVTAQVMNELGYDLGTIGNHEWDNGPDNLARYWPKLNFPIVCANIDFTKNPELGKLVKPYHIFEDLGVAVIGYITNTTGDISNAGPSVSFTDPIPAVQKYVDELEAKGIKRILALSHNGYGPDMELAANTHGVDLIVGGHSHSYLGDPSNPLSQGPYPTIIKNLEGDNTLIVQAFCWGRYIGHLDVVFNPEGKIVSWKGEPILVENSLPADPRLLKEIDGWRHEFEEWGQTVLGEASDSFDQDSCKQRECTMGNLVADAMLQVARTPILDGSVESSRPWTDFAFINSGGIRSGLPAGNITIEMIMTTSPFGNGLVQTQFTGSEILDMLEAVSAGRYKKSQRLVTSNIQISGLRFVHDSSRPIDQPHLIKAEYQDRNLVWHEIKKTAIYTVCTLDFLLKGGDNIVEVKDGRHEVTLELLDKALMDYIESKGKISPYLDGRIKDLAPPKNPENAAAGLNAEKRTKVAMMMDSSSLWPIGTPEHVKSQYPGGFQAMVESFARLQHAAPVKDPLSDNSFVGDAESRQEVWA</sequence>
<dbReference type="FunFam" id="3.60.21.10:FF:000020">
    <property type="entry name" value="NT5E isoform 4"/>
    <property type="match status" value="1"/>
</dbReference>
<gene>
    <name evidence="10" type="ORF">BG015_011704</name>
</gene>
<organism evidence="10 11">
    <name type="scientific">Linnemannia schmuckeri</name>
    <dbReference type="NCBI Taxonomy" id="64567"/>
    <lineage>
        <taxon>Eukaryota</taxon>
        <taxon>Fungi</taxon>
        <taxon>Fungi incertae sedis</taxon>
        <taxon>Mucoromycota</taxon>
        <taxon>Mortierellomycotina</taxon>
        <taxon>Mortierellomycetes</taxon>
        <taxon>Mortierellales</taxon>
        <taxon>Mortierellaceae</taxon>
        <taxon>Linnemannia</taxon>
    </lineage>
</organism>
<dbReference type="PANTHER" id="PTHR11575:SF24">
    <property type="entry name" value="5'-NUCLEOTIDASE"/>
    <property type="match status" value="1"/>
</dbReference>
<feature type="domain" description="Calcineurin-like phosphoesterase" evidence="8">
    <location>
        <begin position="62"/>
        <end position="276"/>
    </location>
</feature>
<dbReference type="GO" id="GO:0009166">
    <property type="term" value="P:nucleotide catabolic process"/>
    <property type="evidence" value="ECO:0007669"/>
    <property type="project" value="InterPro"/>
</dbReference>
<dbReference type="Gene3D" id="3.90.780.10">
    <property type="entry name" value="5'-Nucleotidase, C-terminal domain"/>
    <property type="match status" value="1"/>
</dbReference>
<evidence type="ECO:0000256" key="5">
    <source>
        <dbReference type="ARBA" id="ARBA00022801"/>
    </source>
</evidence>
<dbReference type="GO" id="GO:0000166">
    <property type="term" value="F:nucleotide binding"/>
    <property type="evidence" value="ECO:0007669"/>
    <property type="project" value="UniProtKB-KW"/>
</dbReference>
<evidence type="ECO:0000256" key="1">
    <source>
        <dbReference type="ARBA" id="ARBA00006654"/>
    </source>
</evidence>
<dbReference type="InterPro" id="IPR006146">
    <property type="entry name" value="5'-Nucleotdase_CS"/>
</dbReference>
<evidence type="ECO:0000256" key="7">
    <source>
        <dbReference type="SAM" id="MobiDB-lite"/>
    </source>
</evidence>
<dbReference type="SUPFAM" id="SSF55816">
    <property type="entry name" value="5'-nucleotidase (syn. UDP-sugar hydrolase), C-terminal domain"/>
    <property type="match status" value="1"/>
</dbReference>
<keyword evidence="11" id="KW-1185">Reference proteome</keyword>
<evidence type="ECO:0000259" key="9">
    <source>
        <dbReference type="Pfam" id="PF02872"/>
    </source>
</evidence>
<name>A0A9P5V7P1_9FUNG</name>
<protein>
    <recommendedName>
        <fullName evidence="12">5'-nucleotidase</fullName>
    </recommendedName>
</protein>
<dbReference type="InterPro" id="IPR008334">
    <property type="entry name" value="5'-Nucleotdase_C"/>
</dbReference>
<evidence type="ECO:0000313" key="10">
    <source>
        <dbReference type="EMBL" id="KAF9146064.1"/>
    </source>
</evidence>
<keyword evidence="3" id="KW-0732">Signal</keyword>
<dbReference type="Pfam" id="PF02872">
    <property type="entry name" value="5_nucleotid_C"/>
    <property type="match status" value="1"/>
</dbReference>
<evidence type="ECO:0000256" key="4">
    <source>
        <dbReference type="ARBA" id="ARBA00022741"/>
    </source>
</evidence>
<dbReference type="Pfam" id="PF00149">
    <property type="entry name" value="Metallophos"/>
    <property type="match status" value="1"/>
</dbReference>
<dbReference type="EMBL" id="JAAAUQ010000924">
    <property type="protein sequence ID" value="KAF9146064.1"/>
    <property type="molecule type" value="Genomic_DNA"/>
</dbReference>
<dbReference type="InterPro" id="IPR006179">
    <property type="entry name" value="5_nucleotidase/apyrase"/>
</dbReference>
<accession>A0A9P5V7P1</accession>
<evidence type="ECO:0000256" key="3">
    <source>
        <dbReference type="ARBA" id="ARBA00022729"/>
    </source>
</evidence>
<dbReference type="PRINTS" id="PR01607">
    <property type="entry name" value="APYRASEFAMLY"/>
</dbReference>
<dbReference type="SUPFAM" id="SSF56300">
    <property type="entry name" value="Metallo-dependent phosphatases"/>
    <property type="match status" value="1"/>
</dbReference>
<proteinExistence type="inferred from homology"/>
<dbReference type="GO" id="GO:0016788">
    <property type="term" value="F:hydrolase activity, acting on ester bonds"/>
    <property type="evidence" value="ECO:0007669"/>
    <property type="project" value="InterPro"/>
</dbReference>
<feature type="domain" description="5'-Nucleotidase C-terminal" evidence="9">
    <location>
        <begin position="365"/>
        <end position="535"/>
    </location>
</feature>
<comment type="caution">
    <text evidence="10">The sequence shown here is derived from an EMBL/GenBank/DDBJ whole genome shotgun (WGS) entry which is preliminary data.</text>
</comment>
<evidence type="ECO:0000313" key="11">
    <source>
        <dbReference type="Proteomes" id="UP000748756"/>
    </source>
</evidence>
<dbReference type="GO" id="GO:0046872">
    <property type="term" value="F:metal ion binding"/>
    <property type="evidence" value="ECO:0007669"/>
    <property type="project" value="UniProtKB-KW"/>
</dbReference>
<reference evidence="10" key="1">
    <citation type="journal article" date="2020" name="Fungal Divers.">
        <title>Resolving the Mortierellaceae phylogeny through synthesis of multi-gene phylogenetics and phylogenomics.</title>
        <authorList>
            <person name="Vandepol N."/>
            <person name="Liber J."/>
            <person name="Desiro A."/>
            <person name="Na H."/>
            <person name="Kennedy M."/>
            <person name="Barry K."/>
            <person name="Grigoriev I.V."/>
            <person name="Miller A.N."/>
            <person name="O'Donnell K."/>
            <person name="Stajich J.E."/>
            <person name="Bonito G."/>
        </authorList>
    </citation>
    <scope>NUCLEOTIDE SEQUENCE</scope>
    <source>
        <strain evidence="10">NRRL 6426</strain>
    </source>
</reference>
<dbReference type="Proteomes" id="UP000748756">
    <property type="component" value="Unassembled WGS sequence"/>
</dbReference>
<evidence type="ECO:0000259" key="8">
    <source>
        <dbReference type="Pfam" id="PF00149"/>
    </source>
</evidence>
<keyword evidence="5 6" id="KW-0378">Hydrolase</keyword>
<evidence type="ECO:0000256" key="2">
    <source>
        <dbReference type="ARBA" id="ARBA00022723"/>
    </source>
</evidence>
<dbReference type="AlphaFoldDB" id="A0A9P5V7P1"/>
<keyword evidence="4 6" id="KW-0547">Nucleotide-binding</keyword>
<dbReference type="InterPro" id="IPR029052">
    <property type="entry name" value="Metallo-depent_PP-like"/>
</dbReference>
<dbReference type="PROSITE" id="PS00785">
    <property type="entry name" value="5_NUCLEOTIDASE_1"/>
    <property type="match status" value="1"/>
</dbReference>
<dbReference type="InterPro" id="IPR036907">
    <property type="entry name" value="5'-Nucleotdase_C_sf"/>
</dbReference>
<evidence type="ECO:0008006" key="12">
    <source>
        <dbReference type="Google" id="ProtNLM"/>
    </source>
</evidence>
<comment type="similarity">
    <text evidence="1 6">Belongs to the 5'-nucleotidase family.</text>
</comment>
<evidence type="ECO:0000256" key="6">
    <source>
        <dbReference type="RuleBase" id="RU362119"/>
    </source>
</evidence>
<feature type="region of interest" description="Disordered" evidence="7">
    <location>
        <begin position="640"/>
        <end position="659"/>
    </location>
</feature>
<dbReference type="CDD" id="cd07409">
    <property type="entry name" value="MPP_CD73_N"/>
    <property type="match status" value="1"/>
</dbReference>
<dbReference type="InterPro" id="IPR004843">
    <property type="entry name" value="Calcineurin-like_PHP"/>
</dbReference>